<organism evidence="9 10">
    <name type="scientific">Methylobrevis pamukkalensis</name>
    <dbReference type="NCBI Taxonomy" id="1439726"/>
    <lineage>
        <taxon>Bacteria</taxon>
        <taxon>Pseudomonadati</taxon>
        <taxon>Pseudomonadota</taxon>
        <taxon>Alphaproteobacteria</taxon>
        <taxon>Hyphomicrobiales</taxon>
        <taxon>Pleomorphomonadaceae</taxon>
        <taxon>Methylobrevis</taxon>
    </lineage>
</organism>
<name>A0A1E3H9R9_9HYPH</name>
<dbReference type="NCBIfam" id="TIGR01145">
    <property type="entry name" value="ATP_synt_delta"/>
    <property type="match status" value="1"/>
</dbReference>
<comment type="function">
    <text evidence="8">This protein is part of the stalk that links CF(0) to CF(1). It either transmits conformational changes from CF(0) to CF(1) or is implicated in proton conduction.</text>
</comment>
<dbReference type="EMBL" id="MCRJ01000001">
    <property type="protein sequence ID" value="ODN72526.1"/>
    <property type="molecule type" value="Genomic_DNA"/>
</dbReference>
<keyword evidence="2 8" id="KW-0813">Transport</keyword>
<dbReference type="InterPro" id="IPR000711">
    <property type="entry name" value="ATPase_OSCP/dsu"/>
</dbReference>
<evidence type="ECO:0000256" key="6">
    <source>
        <dbReference type="ARBA" id="ARBA00023196"/>
    </source>
</evidence>
<gene>
    <name evidence="8 9" type="primary">atpH</name>
    <name evidence="9" type="ORF">A6302_00017</name>
</gene>
<dbReference type="HAMAP" id="MF_01416">
    <property type="entry name" value="ATP_synth_delta_bact"/>
    <property type="match status" value="1"/>
</dbReference>
<keyword evidence="6 8" id="KW-0139">CF(1)</keyword>
<keyword evidence="3 8" id="KW-0375">Hydrogen ion transport</keyword>
<dbReference type="InterPro" id="IPR020781">
    <property type="entry name" value="ATPase_OSCP/d_CS"/>
</dbReference>
<dbReference type="PATRIC" id="fig|1439726.3.peg.18"/>
<comment type="subcellular location">
    <subcellularLocation>
        <location evidence="8">Cell membrane</location>
        <topology evidence="8">Peripheral membrane protein</topology>
    </subcellularLocation>
    <subcellularLocation>
        <location evidence="1">Membrane</location>
    </subcellularLocation>
</comment>
<reference evidence="9 10" key="1">
    <citation type="submission" date="2016-07" db="EMBL/GenBank/DDBJ databases">
        <title>Draft Genome Sequence of Methylobrevis pamukkalensis PK2.</title>
        <authorList>
            <person name="Vasilenko O.V."/>
            <person name="Doronina N.V."/>
            <person name="Shmareva M.N."/>
            <person name="Tarlachkov S.V."/>
            <person name="Mustakhimov I."/>
            <person name="Trotsenko Y.A."/>
        </authorList>
    </citation>
    <scope>NUCLEOTIDE SEQUENCE [LARGE SCALE GENOMIC DNA]</scope>
    <source>
        <strain evidence="9 10">PK2</strain>
    </source>
</reference>
<keyword evidence="8" id="KW-1003">Cell membrane</keyword>
<evidence type="ECO:0000256" key="8">
    <source>
        <dbReference type="HAMAP-Rule" id="MF_01416"/>
    </source>
</evidence>
<dbReference type="AlphaFoldDB" id="A0A1E3H9R9"/>
<keyword evidence="4 8" id="KW-0406">Ion transport</keyword>
<accession>A0A1E3H9R9</accession>
<comment type="similarity">
    <text evidence="8">Belongs to the ATPase delta chain family.</text>
</comment>
<evidence type="ECO:0000256" key="1">
    <source>
        <dbReference type="ARBA" id="ARBA00004370"/>
    </source>
</evidence>
<dbReference type="NCBIfam" id="NF004406">
    <property type="entry name" value="PRK05758.3-2"/>
    <property type="match status" value="1"/>
</dbReference>
<dbReference type="GO" id="GO:0045259">
    <property type="term" value="C:proton-transporting ATP synthase complex"/>
    <property type="evidence" value="ECO:0007669"/>
    <property type="project" value="UniProtKB-KW"/>
</dbReference>
<proteinExistence type="inferred from homology"/>
<keyword evidence="7 8" id="KW-0066">ATP synthesis</keyword>
<dbReference type="Pfam" id="PF00213">
    <property type="entry name" value="OSCP"/>
    <property type="match status" value="1"/>
</dbReference>
<evidence type="ECO:0000256" key="3">
    <source>
        <dbReference type="ARBA" id="ARBA00022781"/>
    </source>
</evidence>
<dbReference type="GO" id="GO:0005886">
    <property type="term" value="C:plasma membrane"/>
    <property type="evidence" value="ECO:0007669"/>
    <property type="project" value="UniProtKB-SubCell"/>
</dbReference>
<dbReference type="Proteomes" id="UP000094622">
    <property type="component" value="Unassembled WGS sequence"/>
</dbReference>
<evidence type="ECO:0000256" key="4">
    <source>
        <dbReference type="ARBA" id="ARBA00023065"/>
    </source>
</evidence>
<dbReference type="PROSITE" id="PS00389">
    <property type="entry name" value="ATPASE_DELTA"/>
    <property type="match status" value="1"/>
</dbReference>
<comment type="function">
    <text evidence="8">F(1)F(0) ATP synthase produces ATP from ADP in the presence of a proton or sodium gradient. F-type ATPases consist of two structural domains, F(1) containing the extramembraneous catalytic core and F(0) containing the membrane proton channel, linked together by a central stalk and a peripheral stalk. During catalysis, ATP synthesis in the catalytic domain of F(1) is coupled via a rotary mechanism of the central stalk subunits to proton translocation.</text>
</comment>
<dbReference type="PANTHER" id="PTHR11910">
    <property type="entry name" value="ATP SYNTHASE DELTA CHAIN"/>
    <property type="match status" value="1"/>
</dbReference>
<evidence type="ECO:0000256" key="5">
    <source>
        <dbReference type="ARBA" id="ARBA00023136"/>
    </source>
</evidence>
<evidence type="ECO:0000313" key="9">
    <source>
        <dbReference type="EMBL" id="ODN72526.1"/>
    </source>
</evidence>
<keyword evidence="10" id="KW-1185">Reference proteome</keyword>
<dbReference type="SUPFAM" id="SSF47928">
    <property type="entry name" value="N-terminal domain of the delta subunit of the F1F0-ATP synthase"/>
    <property type="match status" value="1"/>
</dbReference>
<dbReference type="NCBIfam" id="NF004402">
    <property type="entry name" value="PRK05758.2-2"/>
    <property type="match status" value="1"/>
</dbReference>
<protein>
    <recommendedName>
        <fullName evidence="8">ATP synthase subunit delta</fullName>
    </recommendedName>
    <alternativeName>
        <fullName evidence="8">ATP synthase F(1) sector subunit delta</fullName>
    </alternativeName>
    <alternativeName>
        <fullName evidence="8">F-type ATPase subunit delta</fullName>
        <shortName evidence="8">F-ATPase subunit delta</shortName>
    </alternativeName>
</protein>
<dbReference type="Gene3D" id="1.10.520.20">
    <property type="entry name" value="N-terminal domain of the delta subunit of the F1F0-ATP synthase"/>
    <property type="match status" value="1"/>
</dbReference>
<dbReference type="InterPro" id="IPR026015">
    <property type="entry name" value="ATP_synth_OSCP/delta_N_sf"/>
</dbReference>
<evidence type="ECO:0000256" key="7">
    <source>
        <dbReference type="ARBA" id="ARBA00023310"/>
    </source>
</evidence>
<keyword evidence="5 8" id="KW-0472">Membrane</keyword>
<comment type="caution">
    <text evidence="9">The sequence shown here is derived from an EMBL/GenBank/DDBJ whole genome shotgun (WGS) entry which is preliminary data.</text>
</comment>
<evidence type="ECO:0000256" key="2">
    <source>
        <dbReference type="ARBA" id="ARBA00022448"/>
    </source>
</evidence>
<dbReference type="PRINTS" id="PR00125">
    <property type="entry name" value="ATPASEDELTA"/>
</dbReference>
<sequence length="186" mass="19679">MSEQADAVSGVAIRYATALFELAVETDATDQVSADIARFEAMLADSDDLGRLVRSPVFTADDQVRAISAILDRAGIGGITASFIQVAARNRRLFAVPSIFRSYRSLLAAHRGETTAEVASATPLTDAQLADLRETLSKMAGKSVIIDASVDPSLIGGLVVRLGSRMIDSSLKTKLNALKIALKEVG</sequence>
<evidence type="ECO:0000313" key="10">
    <source>
        <dbReference type="Proteomes" id="UP000094622"/>
    </source>
</evidence>
<dbReference type="GO" id="GO:0046933">
    <property type="term" value="F:proton-transporting ATP synthase activity, rotational mechanism"/>
    <property type="evidence" value="ECO:0007669"/>
    <property type="project" value="UniProtKB-UniRule"/>
</dbReference>
<dbReference type="RefSeq" id="WP_069305330.1">
    <property type="nucleotide sequence ID" value="NZ_MCRJ01000001.1"/>
</dbReference>